<protein>
    <recommendedName>
        <fullName evidence="3">HAT C-terminal dimerisation domain-containing protein</fullName>
    </recommendedName>
</protein>
<organism evidence="1 2">
    <name type="scientific">Panicum virgatum</name>
    <name type="common">Blackwell switchgrass</name>
    <dbReference type="NCBI Taxonomy" id="38727"/>
    <lineage>
        <taxon>Eukaryota</taxon>
        <taxon>Viridiplantae</taxon>
        <taxon>Streptophyta</taxon>
        <taxon>Embryophyta</taxon>
        <taxon>Tracheophyta</taxon>
        <taxon>Spermatophyta</taxon>
        <taxon>Magnoliopsida</taxon>
        <taxon>Liliopsida</taxon>
        <taxon>Poales</taxon>
        <taxon>Poaceae</taxon>
        <taxon>PACMAD clade</taxon>
        <taxon>Panicoideae</taxon>
        <taxon>Panicodae</taxon>
        <taxon>Paniceae</taxon>
        <taxon>Panicinae</taxon>
        <taxon>Panicum</taxon>
        <taxon>Panicum sect. Hiantes</taxon>
    </lineage>
</organism>
<dbReference type="AlphaFoldDB" id="A0A8T0MV22"/>
<dbReference type="PANTHER" id="PTHR11697">
    <property type="entry name" value="GENERAL TRANSCRIPTION FACTOR 2-RELATED ZINC FINGER PROTEIN"/>
    <property type="match status" value="1"/>
</dbReference>
<dbReference type="OrthoDB" id="628025at2759"/>
<gene>
    <name evidence="1" type="ORF">PVAP13_9NG509642</name>
</gene>
<accession>A0A8T0MV22</accession>
<evidence type="ECO:0008006" key="3">
    <source>
        <dbReference type="Google" id="ProtNLM"/>
    </source>
</evidence>
<dbReference type="Proteomes" id="UP000823388">
    <property type="component" value="Chromosome 9N"/>
</dbReference>
<name>A0A8T0MV22_PANVG</name>
<reference evidence="1" key="1">
    <citation type="submission" date="2020-05" db="EMBL/GenBank/DDBJ databases">
        <title>WGS assembly of Panicum virgatum.</title>
        <authorList>
            <person name="Lovell J.T."/>
            <person name="Jenkins J."/>
            <person name="Shu S."/>
            <person name="Juenger T.E."/>
            <person name="Schmutz J."/>
        </authorList>
    </citation>
    <scope>NUCLEOTIDE SEQUENCE</scope>
    <source>
        <strain evidence="1">AP13</strain>
    </source>
</reference>
<sequence length="275" mass="31825">MREIFEITEHLGQALQKKSQDIVNAIWLVKSTKILLEQMRSDDGWETFYLTVFEFCMEHDVVVPNMEETYILRGGRARRQPNHFTNEHYFRVEIFRATIDTQLAELTLKFNEKVMDLLSLSVTLIPKNGFASFQATEICKVVEKYYPADFNQQEIFGLEGQLKHFVADASKSEDMKNIATLVELYQCLVQTGRHRILNLVDRLIRLLVTLLASTASAERAFSILKILKTRLRNKMDDGYLANSLLVHVEGETVGNYTYEDIIADFKDMKDIRADL</sequence>
<evidence type="ECO:0000313" key="1">
    <source>
        <dbReference type="EMBL" id="KAG2539972.1"/>
    </source>
</evidence>
<keyword evidence="2" id="KW-1185">Reference proteome</keyword>
<comment type="caution">
    <text evidence="1">The sequence shown here is derived from an EMBL/GenBank/DDBJ whole genome shotgun (WGS) entry which is preliminary data.</text>
</comment>
<proteinExistence type="predicted"/>
<dbReference type="InterPro" id="IPR055298">
    <property type="entry name" value="AtLOH3-like"/>
</dbReference>
<dbReference type="PANTHER" id="PTHR11697:SF230">
    <property type="entry name" value="ZINC FINGER, MYM DOMAIN CONTAINING 1"/>
    <property type="match status" value="1"/>
</dbReference>
<evidence type="ECO:0000313" key="2">
    <source>
        <dbReference type="Proteomes" id="UP000823388"/>
    </source>
</evidence>
<dbReference type="EMBL" id="CM029054">
    <property type="protein sequence ID" value="KAG2539972.1"/>
    <property type="molecule type" value="Genomic_DNA"/>
</dbReference>